<dbReference type="Proteomes" id="UP000193944">
    <property type="component" value="Unassembled WGS sequence"/>
</dbReference>
<feature type="transmembrane region" description="Helical" evidence="1">
    <location>
        <begin position="112"/>
        <end position="129"/>
    </location>
</feature>
<feature type="transmembrane region" description="Helical" evidence="1">
    <location>
        <begin position="246"/>
        <end position="267"/>
    </location>
</feature>
<comment type="caution">
    <text evidence="2">The sequence shown here is derived from an EMBL/GenBank/DDBJ whole genome shotgun (WGS) entry which is preliminary data.</text>
</comment>
<feature type="transmembrane region" description="Helical" evidence="1">
    <location>
        <begin position="81"/>
        <end position="100"/>
    </location>
</feature>
<dbReference type="Gene3D" id="1.20.1070.10">
    <property type="entry name" value="Rhodopsin 7-helix transmembrane proteins"/>
    <property type="match status" value="1"/>
</dbReference>
<evidence type="ECO:0000313" key="2">
    <source>
        <dbReference type="EMBL" id="ORX83935.1"/>
    </source>
</evidence>
<evidence type="ECO:0000256" key="1">
    <source>
        <dbReference type="SAM" id="Phobius"/>
    </source>
</evidence>
<reference evidence="2 3" key="2">
    <citation type="submission" date="2016-08" db="EMBL/GenBank/DDBJ databases">
        <title>Pervasive Adenine N6-methylation of Active Genes in Fungi.</title>
        <authorList>
            <consortium name="DOE Joint Genome Institute"/>
            <person name="Mondo S.J."/>
            <person name="Dannebaum R.O."/>
            <person name="Kuo R.C."/>
            <person name="Labutti K."/>
            <person name="Haridas S."/>
            <person name="Kuo A."/>
            <person name="Salamov A."/>
            <person name="Ahrendt S.R."/>
            <person name="Lipzen A."/>
            <person name="Sullivan W."/>
            <person name="Andreopoulos W.B."/>
            <person name="Clum A."/>
            <person name="Lindquist E."/>
            <person name="Daum C."/>
            <person name="Ramamoorthy G.K."/>
            <person name="Gryganskyi A."/>
            <person name="Culley D."/>
            <person name="Magnuson J.K."/>
            <person name="James T.Y."/>
            <person name="O'Malley M.A."/>
            <person name="Stajich J.E."/>
            <person name="Spatafora J.W."/>
            <person name="Visel A."/>
            <person name="Grigoriev I.V."/>
        </authorList>
    </citation>
    <scope>NUCLEOTIDE SEQUENCE [LARGE SCALE GENOMIC DNA]</scope>
    <source>
        <strain evidence="2 3">S4</strain>
    </source>
</reference>
<organism evidence="2 3">
    <name type="scientific">Anaeromyces robustus</name>
    <dbReference type="NCBI Taxonomy" id="1754192"/>
    <lineage>
        <taxon>Eukaryota</taxon>
        <taxon>Fungi</taxon>
        <taxon>Fungi incertae sedis</taxon>
        <taxon>Chytridiomycota</taxon>
        <taxon>Chytridiomycota incertae sedis</taxon>
        <taxon>Neocallimastigomycetes</taxon>
        <taxon>Neocallimastigales</taxon>
        <taxon>Neocallimastigaceae</taxon>
        <taxon>Anaeromyces</taxon>
    </lineage>
</organism>
<proteinExistence type="predicted"/>
<evidence type="ECO:0000313" key="3">
    <source>
        <dbReference type="Proteomes" id="UP000193944"/>
    </source>
</evidence>
<gene>
    <name evidence="2" type="ORF">BCR32DRAFT_291683</name>
</gene>
<accession>A0A1Y1XDY1</accession>
<feature type="transmembrane region" description="Helical" evidence="1">
    <location>
        <begin position="6"/>
        <end position="27"/>
    </location>
</feature>
<dbReference type="SUPFAM" id="SSF81321">
    <property type="entry name" value="Family A G protein-coupled receptor-like"/>
    <property type="match status" value="1"/>
</dbReference>
<evidence type="ECO:0008006" key="4">
    <source>
        <dbReference type="Google" id="ProtNLM"/>
    </source>
</evidence>
<dbReference type="AlphaFoldDB" id="A0A1Y1XDY1"/>
<dbReference type="OrthoDB" id="2142910at2759"/>
<reference evidence="2 3" key="1">
    <citation type="submission" date="2016-08" db="EMBL/GenBank/DDBJ databases">
        <title>A Parts List for Fungal Cellulosomes Revealed by Comparative Genomics.</title>
        <authorList>
            <consortium name="DOE Joint Genome Institute"/>
            <person name="Haitjema C.H."/>
            <person name="Gilmore S.P."/>
            <person name="Henske J.K."/>
            <person name="Solomon K.V."/>
            <person name="De Groot R."/>
            <person name="Kuo A."/>
            <person name="Mondo S.J."/>
            <person name="Salamov A.A."/>
            <person name="Labutti K."/>
            <person name="Zhao Z."/>
            <person name="Chiniquy J."/>
            <person name="Barry K."/>
            <person name="Brewer H.M."/>
            <person name="Purvine S.O."/>
            <person name="Wright A.T."/>
            <person name="Boxma B."/>
            <person name="Van Alen T."/>
            <person name="Hackstein J.H."/>
            <person name="Baker S.E."/>
            <person name="Grigoriev I.V."/>
            <person name="O'Malley M.A."/>
        </authorList>
    </citation>
    <scope>NUCLEOTIDE SEQUENCE [LARGE SCALE GENOMIC DNA]</scope>
    <source>
        <strain evidence="2 3">S4</strain>
    </source>
</reference>
<dbReference type="EMBL" id="MCFG01000062">
    <property type="protein sequence ID" value="ORX83935.1"/>
    <property type="molecule type" value="Genomic_DNA"/>
</dbReference>
<keyword evidence="3" id="KW-1185">Reference proteome</keyword>
<protein>
    <recommendedName>
        <fullName evidence="4">G-protein coupled receptors family 1 profile domain-containing protein</fullName>
    </recommendedName>
</protein>
<feature type="transmembrane region" description="Helical" evidence="1">
    <location>
        <begin position="48"/>
        <end position="75"/>
    </location>
</feature>
<keyword evidence="1" id="KW-0812">Transmembrane</keyword>
<name>A0A1Y1XDY1_9FUNG</name>
<sequence length="310" mass="35655">MISKNLEITALIVHILSFLGDTATIYFNNNIEVKFLCILNGCQHLLKIYRILVYGFALLNAPNWFCYLHGIINAFTNEASITTSCLIVFTLYIALIFPLFYSEHYRKKRPLILAFVVIYNLSYTIFILYEPLVVGYSAEYLAEAENCSSAYRNHLYQYVMGSPLFNLPFNILTIFCTGVINYKIIMVPRKSLKKQITTMVKMSFSRCVKILFYCFFLTLISFVNLIQDINNGINVRDGYFKEKEVIGVPYLLTASSGILILIFTNSLNQIKRKFGIRVKDDDSINDDEEYMLPHNKDDVNDINSITASHS</sequence>
<feature type="transmembrane region" description="Helical" evidence="1">
    <location>
        <begin position="167"/>
        <end position="186"/>
    </location>
</feature>
<keyword evidence="1" id="KW-0472">Membrane</keyword>
<keyword evidence="1" id="KW-1133">Transmembrane helix</keyword>
<feature type="transmembrane region" description="Helical" evidence="1">
    <location>
        <begin position="207"/>
        <end position="226"/>
    </location>
</feature>